<comment type="cofactor">
    <cofactor evidence="2">
        <name>[4Fe-4S] cluster</name>
        <dbReference type="ChEBI" id="CHEBI:49883"/>
    </cofactor>
</comment>
<dbReference type="Pfam" id="PF01171">
    <property type="entry name" value="ATP_bind_3"/>
    <property type="match status" value="1"/>
</dbReference>
<dbReference type="EMBL" id="LHYB01000044">
    <property type="protein sequence ID" value="KXB04278.1"/>
    <property type="molecule type" value="Genomic_DNA"/>
</dbReference>
<dbReference type="FunFam" id="3.40.50.620:FF:000174">
    <property type="entry name" value="ATPase, PP-loop superfamily"/>
    <property type="match status" value="1"/>
</dbReference>
<dbReference type="PIRSF" id="PIRSF004976">
    <property type="entry name" value="ATPase_YdaO"/>
    <property type="match status" value="1"/>
</dbReference>
<dbReference type="InterPro" id="IPR000541">
    <property type="entry name" value="Ncs6/Tuc1/Ctu1"/>
</dbReference>
<dbReference type="GO" id="GO:0016740">
    <property type="term" value="F:transferase activity"/>
    <property type="evidence" value="ECO:0007669"/>
    <property type="project" value="UniProtKB-KW"/>
</dbReference>
<evidence type="ECO:0000256" key="9">
    <source>
        <dbReference type="ARBA" id="ARBA00022842"/>
    </source>
</evidence>
<dbReference type="Proteomes" id="UP000070076">
    <property type="component" value="Unassembled WGS sequence"/>
</dbReference>
<keyword evidence="11" id="KW-0411">Iron-sulfur</keyword>
<evidence type="ECO:0000259" key="13">
    <source>
        <dbReference type="Pfam" id="PF01171"/>
    </source>
</evidence>
<organism evidence="14 15">
    <name type="scientific">candidate division MSBL1 archaeon SCGC-AAA261O19</name>
    <dbReference type="NCBI Taxonomy" id="1698277"/>
    <lineage>
        <taxon>Archaea</taxon>
        <taxon>Methanobacteriati</taxon>
        <taxon>Methanobacteriota</taxon>
        <taxon>candidate division MSBL1</taxon>
    </lineage>
</organism>
<keyword evidence="9" id="KW-0460">Magnesium</keyword>
<comment type="cofactor">
    <cofactor evidence="1">
        <name>Mg(2+)</name>
        <dbReference type="ChEBI" id="CHEBI:18420"/>
    </cofactor>
</comment>
<dbReference type="NCBIfam" id="TIGR00269">
    <property type="entry name" value="TIGR00269 family protein"/>
    <property type="match status" value="1"/>
</dbReference>
<dbReference type="Gene3D" id="3.40.50.620">
    <property type="entry name" value="HUPs"/>
    <property type="match status" value="1"/>
</dbReference>
<dbReference type="InterPro" id="IPR014729">
    <property type="entry name" value="Rossmann-like_a/b/a_fold"/>
</dbReference>
<evidence type="ECO:0000256" key="8">
    <source>
        <dbReference type="ARBA" id="ARBA00022840"/>
    </source>
</evidence>
<keyword evidence="4" id="KW-0808">Transferase</keyword>
<evidence type="ECO:0000313" key="14">
    <source>
        <dbReference type="EMBL" id="KXB04278.1"/>
    </source>
</evidence>
<feature type="binding site" evidence="12">
    <location>
        <position position="26"/>
    </location>
    <ligand>
        <name>Zn(2+)</name>
        <dbReference type="ChEBI" id="CHEBI:29105"/>
        <label>1</label>
    </ligand>
</feature>
<keyword evidence="5 12" id="KW-0479">Metal-binding</keyword>
<evidence type="ECO:0000256" key="4">
    <source>
        <dbReference type="ARBA" id="ARBA00022679"/>
    </source>
</evidence>
<evidence type="ECO:0000256" key="2">
    <source>
        <dbReference type="ARBA" id="ARBA00001966"/>
    </source>
</evidence>
<feature type="binding site" evidence="12">
    <location>
        <position position="7"/>
    </location>
    <ligand>
        <name>Zn(2+)</name>
        <dbReference type="ChEBI" id="CHEBI:29105"/>
        <label>1</label>
    </ligand>
</feature>
<dbReference type="InterPro" id="IPR056369">
    <property type="entry name" value="CTU1-like_ATP-bd"/>
</dbReference>
<reference evidence="14 15" key="1">
    <citation type="journal article" date="2016" name="Sci. Rep.">
        <title>Metabolic traits of an uncultured archaeal lineage -MSBL1- from brine pools of the Red Sea.</title>
        <authorList>
            <person name="Mwirichia R."/>
            <person name="Alam I."/>
            <person name="Rashid M."/>
            <person name="Vinu M."/>
            <person name="Ba-Alawi W."/>
            <person name="Anthony Kamau A."/>
            <person name="Kamanda Ngugi D."/>
            <person name="Goker M."/>
            <person name="Klenk H.P."/>
            <person name="Bajic V."/>
            <person name="Stingl U."/>
        </authorList>
    </citation>
    <scope>NUCLEOTIDE SEQUENCE [LARGE SCALE GENOMIC DNA]</scope>
    <source>
        <strain evidence="14">SCGC-AAA261O19</strain>
    </source>
</reference>
<dbReference type="CDD" id="cd01713">
    <property type="entry name" value="CTU1-like"/>
    <property type="match status" value="1"/>
</dbReference>
<dbReference type="PANTHER" id="PTHR11807">
    <property type="entry name" value="ATPASES OF THE PP SUPERFAMILY-RELATED"/>
    <property type="match status" value="1"/>
</dbReference>
<dbReference type="GO" id="GO:0002144">
    <property type="term" value="C:cytosolic tRNA wobble base thiouridylase complex"/>
    <property type="evidence" value="ECO:0007669"/>
    <property type="project" value="TreeGrafter"/>
</dbReference>
<dbReference type="GO" id="GO:0000049">
    <property type="term" value="F:tRNA binding"/>
    <property type="evidence" value="ECO:0007669"/>
    <property type="project" value="InterPro"/>
</dbReference>
<evidence type="ECO:0000256" key="1">
    <source>
        <dbReference type="ARBA" id="ARBA00001946"/>
    </source>
</evidence>
<protein>
    <recommendedName>
        <fullName evidence="13">tRNA(Ile)-lysidine/2-thiocytidine synthase N-terminal domain-containing protein</fullName>
    </recommendedName>
</protein>
<proteinExistence type="predicted"/>
<feature type="binding site" evidence="12">
    <location>
        <position position="23"/>
    </location>
    <ligand>
        <name>Zn(2+)</name>
        <dbReference type="ChEBI" id="CHEBI:29105"/>
        <label>1</label>
    </ligand>
</feature>
<evidence type="ECO:0000313" key="15">
    <source>
        <dbReference type="Proteomes" id="UP000070076"/>
    </source>
</evidence>
<evidence type="ECO:0000256" key="11">
    <source>
        <dbReference type="ARBA" id="ARBA00023014"/>
    </source>
</evidence>
<evidence type="ECO:0000256" key="7">
    <source>
        <dbReference type="ARBA" id="ARBA00022833"/>
    </source>
</evidence>
<evidence type="ECO:0000256" key="10">
    <source>
        <dbReference type="ARBA" id="ARBA00023004"/>
    </source>
</evidence>
<dbReference type="GO" id="GO:0002143">
    <property type="term" value="P:tRNA wobble position uridine thiolation"/>
    <property type="evidence" value="ECO:0007669"/>
    <property type="project" value="TreeGrafter"/>
</dbReference>
<keyword evidence="8" id="KW-0067">ATP-binding</keyword>
<dbReference type="PATRIC" id="fig|1698277.3.peg.569"/>
<dbReference type="GO" id="GO:0051539">
    <property type="term" value="F:4 iron, 4 sulfur cluster binding"/>
    <property type="evidence" value="ECO:0007669"/>
    <property type="project" value="UniProtKB-KW"/>
</dbReference>
<feature type="binding site" evidence="12">
    <location>
        <position position="294"/>
    </location>
    <ligand>
        <name>Zn(2+)</name>
        <dbReference type="ChEBI" id="CHEBI:29105"/>
        <label>2</label>
    </ligand>
</feature>
<name>A0A133VCU6_9EURY</name>
<evidence type="ECO:0000256" key="6">
    <source>
        <dbReference type="ARBA" id="ARBA00022741"/>
    </source>
</evidence>
<comment type="caution">
    <text evidence="14">The sequence shown here is derived from an EMBL/GenBank/DDBJ whole genome shotgun (WGS) entry which is preliminary data.</text>
</comment>
<feature type="binding site" evidence="12">
    <location>
        <position position="282"/>
    </location>
    <ligand>
        <name>Zn(2+)</name>
        <dbReference type="ChEBI" id="CHEBI:29105"/>
        <label>2</label>
    </ligand>
</feature>
<dbReference type="AlphaFoldDB" id="A0A133VCU6"/>
<gene>
    <name evidence="14" type="ORF">AKJ48_03190</name>
</gene>
<accession>A0A133VCU6</accession>
<keyword evidence="10" id="KW-0408">Iron</keyword>
<dbReference type="GO" id="GO:0046872">
    <property type="term" value="F:metal ion binding"/>
    <property type="evidence" value="ECO:0007669"/>
    <property type="project" value="UniProtKB-KW"/>
</dbReference>
<dbReference type="SUPFAM" id="SSF52402">
    <property type="entry name" value="Adenine nucleotide alpha hydrolases-like"/>
    <property type="match status" value="1"/>
</dbReference>
<evidence type="ECO:0000256" key="12">
    <source>
        <dbReference type="PIRSR" id="PIRSR004976-50"/>
    </source>
</evidence>
<keyword evidence="3" id="KW-0004">4Fe-4S</keyword>
<dbReference type="InterPro" id="IPR035107">
    <property type="entry name" value="tRNA_thiolation_TtcA_Ctu1"/>
</dbReference>
<sequence>MQKCSFCGRRPVIHQRYSGVYRCDRCLIESVEKRFRHTIADKDMISPGDKVIVAVSGGKDSVALMHLLANYSTHKNVELAVLTIDEGISGYRDESLKLAREGSKELGLKHVVVSFEEAFGETLDQMAASLNETGKPDTCTYCGILRRSLLNQAARELGADKLATAHNLDDEVQTIMLNYIRGDLARLSRFDVNPPGREEFVPRIKPLRNIPEKEITIYALLKDFEAQIAECSYISGLRTNVRDFVNELEASHPTTKFKILRMFEKLKPHLPDVSEGFELKECKICGEPTPEGLCRPCELLEQLGLGRRKKKIISN</sequence>
<keyword evidence="6" id="KW-0547">Nucleotide-binding</keyword>
<feature type="binding site" evidence="12">
    <location>
        <position position="285"/>
    </location>
    <ligand>
        <name>Zn(2+)</name>
        <dbReference type="ChEBI" id="CHEBI:29105"/>
        <label>2</label>
    </ligand>
</feature>
<dbReference type="InterPro" id="IPR011063">
    <property type="entry name" value="TilS/TtcA_N"/>
</dbReference>
<evidence type="ECO:0000256" key="5">
    <source>
        <dbReference type="ARBA" id="ARBA00022723"/>
    </source>
</evidence>
<dbReference type="GO" id="GO:0005524">
    <property type="term" value="F:ATP binding"/>
    <property type="evidence" value="ECO:0007669"/>
    <property type="project" value="UniProtKB-KW"/>
</dbReference>
<evidence type="ECO:0000256" key="3">
    <source>
        <dbReference type="ARBA" id="ARBA00022485"/>
    </source>
</evidence>
<keyword evidence="7 12" id="KW-0862">Zinc</keyword>
<keyword evidence="15" id="KW-1185">Reference proteome</keyword>
<feature type="binding site" evidence="12">
    <location>
        <position position="4"/>
    </location>
    <ligand>
        <name>Zn(2+)</name>
        <dbReference type="ChEBI" id="CHEBI:29105"/>
        <label>1</label>
    </ligand>
</feature>
<feature type="domain" description="tRNA(Ile)-lysidine/2-thiocytidine synthase N-terminal" evidence="13">
    <location>
        <begin position="50"/>
        <end position="218"/>
    </location>
</feature>
<dbReference type="PANTHER" id="PTHR11807:SF12">
    <property type="entry name" value="CYTOPLASMIC TRNA 2-THIOLATION PROTEIN 1"/>
    <property type="match status" value="1"/>
</dbReference>
<feature type="binding site" evidence="12">
    <location>
        <position position="297"/>
    </location>
    <ligand>
        <name>Zn(2+)</name>
        <dbReference type="ChEBI" id="CHEBI:29105"/>
        <label>2</label>
    </ligand>
</feature>